<organism evidence="2 3">
    <name type="scientific">Gemmata palustris</name>
    <dbReference type="NCBI Taxonomy" id="2822762"/>
    <lineage>
        <taxon>Bacteria</taxon>
        <taxon>Pseudomonadati</taxon>
        <taxon>Planctomycetota</taxon>
        <taxon>Planctomycetia</taxon>
        <taxon>Gemmatales</taxon>
        <taxon>Gemmataceae</taxon>
        <taxon>Gemmata</taxon>
    </lineage>
</organism>
<feature type="region of interest" description="Disordered" evidence="1">
    <location>
        <begin position="1"/>
        <end position="30"/>
    </location>
</feature>
<evidence type="ECO:0000313" key="2">
    <source>
        <dbReference type="EMBL" id="MBP3957794.1"/>
    </source>
</evidence>
<feature type="region of interest" description="Disordered" evidence="1">
    <location>
        <begin position="152"/>
        <end position="172"/>
    </location>
</feature>
<dbReference type="EMBL" id="JAGKQQ010000001">
    <property type="protein sequence ID" value="MBP3957794.1"/>
    <property type="molecule type" value="Genomic_DNA"/>
</dbReference>
<name>A0ABS5BVR5_9BACT</name>
<reference evidence="2 3" key="1">
    <citation type="submission" date="2021-04" db="EMBL/GenBank/DDBJ databases">
        <authorList>
            <person name="Ivanova A."/>
        </authorList>
    </citation>
    <scope>NUCLEOTIDE SEQUENCE [LARGE SCALE GENOMIC DNA]</scope>
    <source>
        <strain evidence="2 3">G18</strain>
    </source>
</reference>
<feature type="compositionally biased region" description="Basic residues" evidence="1">
    <location>
        <begin position="1"/>
        <end position="14"/>
    </location>
</feature>
<dbReference type="Proteomes" id="UP000676565">
    <property type="component" value="Unassembled WGS sequence"/>
</dbReference>
<evidence type="ECO:0008006" key="4">
    <source>
        <dbReference type="Google" id="ProtNLM"/>
    </source>
</evidence>
<comment type="caution">
    <text evidence="2">The sequence shown here is derived from an EMBL/GenBank/DDBJ whole genome shotgun (WGS) entry which is preliminary data.</text>
</comment>
<evidence type="ECO:0000256" key="1">
    <source>
        <dbReference type="SAM" id="MobiDB-lite"/>
    </source>
</evidence>
<accession>A0ABS5BVR5</accession>
<sequence length="259" mass="28502">MRSVHKSQPSHKRKEPGEDPAAKPEIDDGQIDWREQTFNGGLTGPVEKVSTPLELITQLRMVMVDIDPKYLNPMLFASGKGSHASRLYHKTVSLWLDRHPLGKKAEVRHTGSGLHALFHLEPIVVFGNTADRDRWAVVVRAVQNALPSDPNAPGLTALTRPIGSTNSKNDRKVKQLRAGEPITPEEVLRFVDELRRRPFATVAGILHGADRITPCPVCKADGSTLAARDRVGRCYDCGTVELVQLFGPLMSPPSTEGEE</sequence>
<feature type="compositionally biased region" description="Basic and acidic residues" evidence="1">
    <location>
        <begin position="15"/>
        <end position="30"/>
    </location>
</feature>
<evidence type="ECO:0000313" key="3">
    <source>
        <dbReference type="Proteomes" id="UP000676565"/>
    </source>
</evidence>
<keyword evidence="3" id="KW-1185">Reference proteome</keyword>
<gene>
    <name evidence="2" type="ORF">J8F10_21285</name>
</gene>
<dbReference type="RefSeq" id="WP_210657191.1">
    <property type="nucleotide sequence ID" value="NZ_JAGKQQ010000001.1"/>
</dbReference>
<proteinExistence type="predicted"/>
<protein>
    <recommendedName>
        <fullName evidence="4">DNA-binding protein</fullName>
    </recommendedName>
</protein>